<dbReference type="RefSeq" id="WP_163961889.1">
    <property type="nucleotide sequence ID" value="NZ_JAAIVB010000026.1"/>
</dbReference>
<dbReference type="GO" id="GO:0003700">
    <property type="term" value="F:DNA-binding transcription factor activity"/>
    <property type="evidence" value="ECO:0007669"/>
    <property type="project" value="InterPro"/>
</dbReference>
<keyword evidence="3" id="KW-0804">Transcription</keyword>
<dbReference type="InterPro" id="IPR032783">
    <property type="entry name" value="AraC_lig"/>
</dbReference>
<organism evidence="5 6">
    <name type="scientific">Noviherbaspirillum galbum</name>
    <dbReference type="NCBI Taxonomy" id="2709383"/>
    <lineage>
        <taxon>Bacteria</taxon>
        <taxon>Pseudomonadati</taxon>
        <taxon>Pseudomonadota</taxon>
        <taxon>Betaproteobacteria</taxon>
        <taxon>Burkholderiales</taxon>
        <taxon>Oxalobacteraceae</taxon>
        <taxon>Noviherbaspirillum</taxon>
    </lineage>
</organism>
<evidence type="ECO:0000313" key="6">
    <source>
        <dbReference type="Proteomes" id="UP000482155"/>
    </source>
</evidence>
<dbReference type="InterPro" id="IPR050204">
    <property type="entry name" value="AraC_XylS_family_regulators"/>
</dbReference>
<evidence type="ECO:0000256" key="2">
    <source>
        <dbReference type="ARBA" id="ARBA00023125"/>
    </source>
</evidence>
<keyword evidence="6" id="KW-1185">Reference proteome</keyword>
<dbReference type="InterPro" id="IPR018062">
    <property type="entry name" value="HTH_AraC-typ_CS"/>
</dbReference>
<keyword evidence="1" id="KW-0805">Transcription regulation</keyword>
<dbReference type="Pfam" id="PF12852">
    <property type="entry name" value="Cupin_6"/>
    <property type="match status" value="1"/>
</dbReference>
<name>A0A6B3SJM1_9BURK</name>
<dbReference type="InterPro" id="IPR009057">
    <property type="entry name" value="Homeodomain-like_sf"/>
</dbReference>
<sequence length="314" mass="34537">MDLLVDVLRHAGMQRRVLHQRVLSAAAALEFPCEKSFGFHVITQGRVFLHSPAMPAPVELRKGDVALMARGCRHVVASEAVLPGMVLTMGADGRHAGAGDAAQGESRSAMVSGAYQVWNTPVHPFFSELPPWYVLRADEAGPIDQIELAVKLLAHEVARPEVGSETVTQALLDIIFTQIIRKILSRGDGMPQSWGGALQNAQIRAALELMHGDCAHEWTLEELARRVGLSRAGFAQKFKLALGTPPLQYLTTLRVQKAMDLLSNTGDKLEAVSQAVGYRDAFSFSKAFKKLTGIPPKEFRLRDHREKGDAWRFQ</sequence>
<dbReference type="PANTHER" id="PTHR46796">
    <property type="entry name" value="HTH-TYPE TRANSCRIPTIONAL ACTIVATOR RHAS-RELATED"/>
    <property type="match status" value="1"/>
</dbReference>
<evidence type="ECO:0000256" key="3">
    <source>
        <dbReference type="ARBA" id="ARBA00023163"/>
    </source>
</evidence>
<dbReference type="InterPro" id="IPR018060">
    <property type="entry name" value="HTH_AraC"/>
</dbReference>
<keyword evidence="2" id="KW-0238">DNA-binding</keyword>
<dbReference type="Gene3D" id="1.10.10.60">
    <property type="entry name" value="Homeodomain-like"/>
    <property type="match status" value="2"/>
</dbReference>
<evidence type="ECO:0000259" key="4">
    <source>
        <dbReference type="PROSITE" id="PS01124"/>
    </source>
</evidence>
<dbReference type="AlphaFoldDB" id="A0A6B3SJM1"/>
<evidence type="ECO:0000256" key="1">
    <source>
        <dbReference type="ARBA" id="ARBA00023015"/>
    </source>
</evidence>
<dbReference type="GO" id="GO:0043565">
    <property type="term" value="F:sequence-specific DNA binding"/>
    <property type="evidence" value="ECO:0007669"/>
    <property type="project" value="InterPro"/>
</dbReference>
<evidence type="ECO:0000313" key="5">
    <source>
        <dbReference type="EMBL" id="NEX61054.1"/>
    </source>
</evidence>
<gene>
    <name evidence="5" type="ORF">G3574_08190</name>
</gene>
<feature type="domain" description="HTH araC/xylS-type" evidence="4">
    <location>
        <begin position="204"/>
        <end position="302"/>
    </location>
</feature>
<dbReference type="EMBL" id="JAAIVB010000026">
    <property type="protein sequence ID" value="NEX61054.1"/>
    <property type="molecule type" value="Genomic_DNA"/>
</dbReference>
<dbReference type="PROSITE" id="PS01124">
    <property type="entry name" value="HTH_ARAC_FAMILY_2"/>
    <property type="match status" value="1"/>
</dbReference>
<dbReference type="Pfam" id="PF12833">
    <property type="entry name" value="HTH_18"/>
    <property type="match status" value="1"/>
</dbReference>
<dbReference type="SMART" id="SM00342">
    <property type="entry name" value="HTH_ARAC"/>
    <property type="match status" value="1"/>
</dbReference>
<dbReference type="Proteomes" id="UP000482155">
    <property type="component" value="Unassembled WGS sequence"/>
</dbReference>
<dbReference type="PROSITE" id="PS00041">
    <property type="entry name" value="HTH_ARAC_FAMILY_1"/>
    <property type="match status" value="1"/>
</dbReference>
<comment type="caution">
    <text evidence="5">The sequence shown here is derived from an EMBL/GenBank/DDBJ whole genome shotgun (WGS) entry which is preliminary data.</text>
</comment>
<protein>
    <submittedName>
        <fullName evidence="5">AraC family transcriptional regulator</fullName>
    </submittedName>
</protein>
<dbReference type="SUPFAM" id="SSF46689">
    <property type="entry name" value="Homeodomain-like"/>
    <property type="match status" value="2"/>
</dbReference>
<dbReference type="PANTHER" id="PTHR46796:SF7">
    <property type="entry name" value="ARAC FAMILY TRANSCRIPTIONAL REGULATOR"/>
    <property type="match status" value="1"/>
</dbReference>
<accession>A0A6B3SJM1</accession>
<reference evidence="5 6" key="1">
    <citation type="submission" date="2020-02" db="EMBL/GenBank/DDBJ databases">
        <authorList>
            <person name="Kim M.K."/>
        </authorList>
    </citation>
    <scope>NUCLEOTIDE SEQUENCE [LARGE SCALE GENOMIC DNA]</scope>
    <source>
        <strain evidence="5 6">17J57-3</strain>
    </source>
</reference>
<proteinExistence type="predicted"/>